<dbReference type="Proteomes" id="UP000604046">
    <property type="component" value="Unassembled WGS sequence"/>
</dbReference>
<accession>A0A812PLR1</accession>
<comment type="caution">
    <text evidence="2">The sequence shown here is derived from an EMBL/GenBank/DDBJ whole genome shotgun (WGS) entry which is preliminary data.</text>
</comment>
<feature type="signal peptide" evidence="1">
    <location>
        <begin position="1"/>
        <end position="19"/>
    </location>
</feature>
<reference evidence="2" key="1">
    <citation type="submission" date="2021-02" db="EMBL/GenBank/DDBJ databases">
        <authorList>
            <person name="Dougan E. K."/>
            <person name="Rhodes N."/>
            <person name="Thang M."/>
            <person name="Chan C."/>
        </authorList>
    </citation>
    <scope>NUCLEOTIDE SEQUENCE</scope>
</reference>
<dbReference type="EMBL" id="CAJNDS010002167">
    <property type="protein sequence ID" value="CAE7358158.1"/>
    <property type="molecule type" value="Genomic_DNA"/>
</dbReference>
<dbReference type="AlphaFoldDB" id="A0A812PLR1"/>
<gene>
    <name evidence="2" type="ORF">SNAT2548_LOCUS19145</name>
</gene>
<evidence type="ECO:0000313" key="2">
    <source>
        <dbReference type="EMBL" id="CAE7358158.1"/>
    </source>
</evidence>
<sequence length="146" mass="15477">MAKTLSAAIILAALVYSEAGDVEICKYMQVSYTGKHQYMNHVQCTQVLHGSAVTSGESSDPISFVLTVTCASDSCTECDHDPVKFYGQCSHGALTGKMFHYAAFNMTGIVAGPLANLSLLIDVGSGSDGHYEFNEAGHASLDPLHV</sequence>
<proteinExistence type="predicted"/>
<protein>
    <submittedName>
        <fullName evidence="2">Uncharacterized protein</fullName>
    </submittedName>
</protein>
<organism evidence="2 3">
    <name type="scientific">Symbiodinium natans</name>
    <dbReference type="NCBI Taxonomy" id="878477"/>
    <lineage>
        <taxon>Eukaryota</taxon>
        <taxon>Sar</taxon>
        <taxon>Alveolata</taxon>
        <taxon>Dinophyceae</taxon>
        <taxon>Suessiales</taxon>
        <taxon>Symbiodiniaceae</taxon>
        <taxon>Symbiodinium</taxon>
    </lineage>
</organism>
<feature type="chain" id="PRO_5032355080" evidence="1">
    <location>
        <begin position="20"/>
        <end position="146"/>
    </location>
</feature>
<evidence type="ECO:0000256" key="1">
    <source>
        <dbReference type="SAM" id="SignalP"/>
    </source>
</evidence>
<name>A0A812PLR1_9DINO</name>
<keyword evidence="1" id="KW-0732">Signal</keyword>
<keyword evidence="3" id="KW-1185">Reference proteome</keyword>
<evidence type="ECO:0000313" key="3">
    <source>
        <dbReference type="Proteomes" id="UP000604046"/>
    </source>
</evidence>